<evidence type="ECO:0000256" key="8">
    <source>
        <dbReference type="SAM" id="SignalP"/>
    </source>
</evidence>
<dbReference type="GO" id="GO:0009277">
    <property type="term" value="C:fungal-type cell wall"/>
    <property type="evidence" value="ECO:0007669"/>
    <property type="project" value="TreeGrafter"/>
</dbReference>
<evidence type="ECO:0000259" key="10">
    <source>
        <dbReference type="Pfam" id="PF10290"/>
    </source>
</evidence>
<evidence type="ECO:0000313" key="12">
    <source>
        <dbReference type="Proteomes" id="UP001163105"/>
    </source>
</evidence>
<accession>A0AB34FU93</accession>
<evidence type="ECO:0000256" key="6">
    <source>
        <dbReference type="ARBA" id="ARBA00023295"/>
    </source>
</evidence>
<keyword evidence="6" id="KW-0326">Glycosidase</keyword>
<reference evidence="11" key="1">
    <citation type="submission" date="2023-01" db="EMBL/GenBank/DDBJ databases">
        <title>The growth and conidiation of Purpureocillium lavendulum are regulated by nitrogen source and histone H3K14 acetylation.</title>
        <authorList>
            <person name="Tang P."/>
            <person name="Han J."/>
            <person name="Zhang C."/>
            <person name="Tang P."/>
            <person name="Qi F."/>
            <person name="Zhang K."/>
            <person name="Liang L."/>
        </authorList>
    </citation>
    <scope>NUCLEOTIDE SEQUENCE</scope>
    <source>
        <strain evidence="11">YMF1.00683</strain>
    </source>
</reference>
<comment type="caution">
    <text evidence="11">The sequence shown here is derived from an EMBL/GenBank/DDBJ whole genome shotgun (WGS) entry which is preliminary data.</text>
</comment>
<protein>
    <recommendedName>
        <fullName evidence="3">glucan endo-1,3-beta-D-glucosidase</fullName>
        <ecNumber evidence="3">3.2.1.39</ecNumber>
    </recommendedName>
</protein>
<evidence type="ECO:0000259" key="9">
    <source>
        <dbReference type="Pfam" id="PF10287"/>
    </source>
</evidence>
<evidence type="ECO:0000256" key="1">
    <source>
        <dbReference type="ARBA" id="ARBA00000382"/>
    </source>
</evidence>
<gene>
    <name evidence="11" type="ORF">O9K51_04123</name>
</gene>
<feature type="domain" description="Cell wall protein YJL171C/Tos1 N-terminal" evidence="10">
    <location>
        <begin position="45"/>
        <end position="104"/>
    </location>
</feature>
<feature type="signal peptide" evidence="8">
    <location>
        <begin position="1"/>
        <end position="22"/>
    </location>
</feature>
<feature type="domain" description="Cell wall protein YJL171C/Tos1 C-terminal" evidence="9">
    <location>
        <begin position="110"/>
        <end position="329"/>
    </location>
</feature>
<evidence type="ECO:0000256" key="3">
    <source>
        <dbReference type="ARBA" id="ARBA00012780"/>
    </source>
</evidence>
<dbReference type="Pfam" id="PF10287">
    <property type="entry name" value="YJL171C_Tos1_C"/>
    <property type="match status" value="1"/>
</dbReference>
<keyword evidence="4 8" id="KW-0732">Signal</keyword>
<dbReference type="Proteomes" id="UP001163105">
    <property type="component" value="Unassembled WGS sequence"/>
</dbReference>
<comment type="catalytic activity">
    <reaction evidence="1">
        <text>Hydrolysis of (1-&gt;3)-beta-D-glucosidic linkages in (1-&gt;3)-beta-D-glucans.</text>
        <dbReference type="EC" id="3.2.1.39"/>
    </reaction>
</comment>
<proteinExistence type="inferred from homology"/>
<dbReference type="AlphaFoldDB" id="A0AB34FU93"/>
<dbReference type="GO" id="GO:0042973">
    <property type="term" value="F:glucan endo-1,3-beta-D-glucosidase activity"/>
    <property type="evidence" value="ECO:0007669"/>
    <property type="project" value="UniProtKB-EC"/>
</dbReference>
<dbReference type="EMBL" id="JAQHRD010000003">
    <property type="protein sequence ID" value="KAJ6442944.1"/>
    <property type="molecule type" value="Genomic_DNA"/>
</dbReference>
<keyword evidence="12" id="KW-1185">Reference proteome</keyword>
<organism evidence="11 12">
    <name type="scientific">Purpureocillium lavendulum</name>
    <dbReference type="NCBI Taxonomy" id="1247861"/>
    <lineage>
        <taxon>Eukaryota</taxon>
        <taxon>Fungi</taxon>
        <taxon>Dikarya</taxon>
        <taxon>Ascomycota</taxon>
        <taxon>Pezizomycotina</taxon>
        <taxon>Sordariomycetes</taxon>
        <taxon>Hypocreomycetidae</taxon>
        <taxon>Hypocreales</taxon>
        <taxon>Ophiocordycipitaceae</taxon>
        <taxon>Purpureocillium</taxon>
    </lineage>
</organism>
<comment type="similarity">
    <text evidence="2">Belongs to the PGA52 family.</text>
</comment>
<dbReference type="InterPro" id="IPR018807">
    <property type="entry name" value="YJL171C/Tos1_N"/>
</dbReference>
<name>A0AB34FU93_9HYPO</name>
<evidence type="ECO:0000313" key="11">
    <source>
        <dbReference type="EMBL" id="KAJ6442944.1"/>
    </source>
</evidence>
<dbReference type="GO" id="GO:0071555">
    <property type="term" value="P:cell wall organization"/>
    <property type="evidence" value="ECO:0007669"/>
    <property type="project" value="UniProtKB-KW"/>
</dbReference>
<dbReference type="PANTHER" id="PTHR31737:SF2">
    <property type="entry name" value="PROTEIN TOS1"/>
    <property type="match status" value="1"/>
</dbReference>
<evidence type="ECO:0000256" key="2">
    <source>
        <dbReference type="ARBA" id="ARBA00006055"/>
    </source>
</evidence>
<keyword evidence="5" id="KW-0378">Hydrolase</keyword>
<evidence type="ECO:0000256" key="4">
    <source>
        <dbReference type="ARBA" id="ARBA00022729"/>
    </source>
</evidence>
<dbReference type="InterPro" id="IPR018805">
    <property type="entry name" value="YJL171C/Tos1_C"/>
</dbReference>
<sequence length="345" mass="37475">MHIIMKLSIALLLASSTGWATALERQCHGNARNEGGNWFCGEIEHMLYTGMRSRGSYKTVTGMGSNGQCSMQDKSYDGPLGPLDDELSIHIRGPFHLKEAAVYNLGAGNNWNRVAYYNAERRQADNMVFMGNYGGQGSGVFDYKWGNSLSYLNADGTAGTGSPQVLKDVQVPSGKEFSIFSGQRCDGSCGFSRANDVAYKGFGGGNKVFLFHFKMPLDGNRGFNGDMPALWALNARIPRAAQYNACNCWQTGCGEFDIFEVLAKGDRKCKSTFHMASGFGSSDYFARPVDGFVKIAVVLSAKTSAVSIHRLDYNTGFESSFSDATVFGWLMGPMNGKGASKFEAS</sequence>
<dbReference type="Pfam" id="PF10290">
    <property type="entry name" value="YJL171C_Tos1_N"/>
    <property type="match status" value="1"/>
</dbReference>
<evidence type="ECO:0000256" key="7">
    <source>
        <dbReference type="ARBA" id="ARBA00023316"/>
    </source>
</evidence>
<dbReference type="EC" id="3.2.1.39" evidence="3"/>
<dbReference type="PANTHER" id="PTHR31737">
    <property type="entry name" value="PROTEIN TOS1"/>
    <property type="match status" value="1"/>
</dbReference>
<keyword evidence="7" id="KW-0961">Cell wall biogenesis/degradation</keyword>
<evidence type="ECO:0000256" key="5">
    <source>
        <dbReference type="ARBA" id="ARBA00022801"/>
    </source>
</evidence>
<feature type="chain" id="PRO_5044296138" description="glucan endo-1,3-beta-D-glucosidase" evidence="8">
    <location>
        <begin position="23"/>
        <end position="345"/>
    </location>
</feature>